<gene>
    <name evidence="1" type="primary">NCL1_50973</name>
    <name evidence="1" type="ORF">TNCT_294631</name>
</gene>
<dbReference type="AlphaFoldDB" id="A0A8X6JYF3"/>
<dbReference type="Proteomes" id="UP000887116">
    <property type="component" value="Unassembled WGS sequence"/>
</dbReference>
<dbReference type="OrthoDB" id="6431956at2759"/>
<comment type="caution">
    <text evidence="1">The sequence shown here is derived from an EMBL/GenBank/DDBJ whole genome shotgun (WGS) entry which is preliminary data.</text>
</comment>
<protein>
    <submittedName>
        <fullName evidence="1">Uncharacterized protein</fullName>
    </submittedName>
</protein>
<organism evidence="1 2">
    <name type="scientific">Trichonephila clavata</name>
    <name type="common">Joro spider</name>
    <name type="synonym">Nephila clavata</name>
    <dbReference type="NCBI Taxonomy" id="2740835"/>
    <lineage>
        <taxon>Eukaryota</taxon>
        <taxon>Metazoa</taxon>
        <taxon>Ecdysozoa</taxon>
        <taxon>Arthropoda</taxon>
        <taxon>Chelicerata</taxon>
        <taxon>Arachnida</taxon>
        <taxon>Araneae</taxon>
        <taxon>Araneomorphae</taxon>
        <taxon>Entelegynae</taxon>
        <taxon>Araneoidea</taxon>
        <taxon>Nephilidae</taxon>
        <taxon>Trichonephila</taxon>
    </lineage>
</organism>
<proteinExistence type="predicted"/>
<dbReference type="EMBL" id="BMAO01028166">
    <property type="protein sequence ID" value="GFR22506.1"/>
    <property type="molecule type" value="Genomic_DNA"/>
</dbReference>
<evidence type="ECO:0000313" key="1">
    <source>
        <dbReference type="EMBL" id="GFR22506.1"/>
    </source>
</evidence>
<sequence length="528" mass="61150">MYNLEALNWKSNNAFVITETGAFLFCNGILQYVLEQPGLNVFNINTEFFNLSPGSMNLILISETKEVYFVTNSDSFTKRFSLQISKTWPNIKSVLCGDILMNCSKQLILLKNSLCDDWQDDCIISNFSGLVFVDCISKNLENESNMSRAIPAIQAKILSGNTAINKVQSSILMKMEATLDSLQKLNTCVSMNIQTEHHISSFQQSLVDLILCTDEVSHPKDNAEIRVNLKLLKHWKKFFDDHWVLCWTFSNDDERTIYNPVMNIWISESHTQSFQKVFVHKSHTFSIEDECFKEIKSKEHFSILVSFKTFKFNYDYLKIHAVLSWYVGSGIEFENELFLVLEEKTLIQQQMLFLTDLFISDVFDPKFKDISTLEDLACLKIWQQRVVFTFTSFRTNLQNIETFFPHITDFTLAPHLEKAYLKIFKEVYSFLFGVHIVFKTLNRLTVEAEAFVKNEDQLLFLEKHFYLYLPTDVLILPNGLMAGEITQLKQQASCRAFYGASIGSSTICTNSNKTPKKDLFFSRYADYF</sequence>
<keyword evidence="2" id="KW-1185">Reference proteome</keyword>
<accession>A0A8X6JYF3</accession>
<name>A0A8X6JYF3_TRICU</name>
<reference evidence="1" key="1">
    <citation type="submission" date="2020-07" db="EMBL/GenBank/DDBJ databases">
        <title>Multicomponent nature underlies the extraordinary mechanical properties of spider dragline silk.</title>
        <authorList>
            <person name="Kono N."/>
            <person name="Nakamura H."/>
            <person name="Mori M."/>
            <person name="Yoshida Y."/>
            <person name="Ohtoshi R."/>
            <person name="Malay A.D."/>
            <person name="Moran D.A.P."/>
            <person name="Tomita M."/>
            <person name="Numata K."/>
            <person name="Arakawa K."/>
        </authorList>
    </citation>
    <scope>NUCLEOTIDE SEQUENCE</scope>
</reference>
<evidence type="ECO:0000313" key="2">
    <source>
        <dbReference type="Proteomes" id="UP000887116"/>
    </source>
</evidence>